<evidence type="ECO:0000256" key="1">
    <source>
        <dbReference type="SAM" id="Phobius"/>
    </source>
</evidence>
<dbReference type="RefSeq" id="WP_006063880.1">
    <property type="nucleotide sequence ID" value="NZ_KB290831.1"/>
</dbReference>
<comment type="caution">
    <text evidence="2">The sequence shown here is derived from an EMBL/GenBank/DDBJ whole genome shotgun (WGS) entry which is preliminary data.</text>
</comment>
<dbReference type="eggNOG" id="ENOG503017B">
    <property type="taxonomic scope" value="Bacteria"/>
</dbReference>
<dbReference type="EMBL" id="AMEM01000022">
    <property type="protein sequence ID" value="EKX89748.1"/>
    <property type="molecule type" value="Genomic_DNA"/>
</dbReference>
<feature type="transmembrane region" description="Helical" evidence="1">
    <location>
        <begin position="173"/>
        <end position="188"/>
    </location>
</feature>
<evidence type="ECO:0000313" key="2">
    <source>
        <dbReference type="EMBL" id="EKX89748.1"/>
    </source>
</evidence>
<feature type="transmembrane region" description="Helical" evidence="1">
    <location>
        <begin position="222"/>
        <end position="242"/>
    </location>
</feature>
<dbReference type="PATRIC" id="fig|1035195.3.peg.1490"/>
<evidence type="ECO:0008006" key="4">
    <source>
        <dbReference type="Google" id="ProtNLM"/>
    </source>
</evidence>
<feature type="transmembrane region" description="Helical" evidence="1">
    <location>
        <begin position="399"/>
        <end position="417"/>
    </location>
</feature>
<evidence type="ECO:0000313" key="3">
    <source>
        <dbReference type="Proteomes" id="UP000010445"/>
    </source>
</evidence>
<dbReference type="AlphaFoldDB" id="L1MER8"/>
<feature type="transmembrane region" description="Helical" evidence="1">
    <location>
        <begin position="143"/>
        <end position="161"/>
    </location>
</feature>
<feature type="transmembrane region" description="Helical" evidence="1">
    <location>
        <begin position="50"/>
        <end position="69"/>
    </location>
</feature>
<reference evidence="2 3" key="1">
    <citation type="submission" date="2012-05" db="EMBL/GenBank/DDBJ databases">
        <authorList>
            <person name="Weinstock G."/>
            <person name="Sodergren E."/>
            <person name="Lobos E.A."/>
            <person name="Fulton L."/>
            <person name="Fulton R."/>
            <person name="Courtney L."/>
            <person name="Fronick C."/>
            <person name="O'Laughlin M."/>
            <person name="Godfrey J."/>
            <person name="Wilson R.M."/>
            <person name="Miner T."/>
            <person name="Farmer C."/>
            <person name="Delehaunty K."/>
            <person name="Cordes M."/>
            <person name="Minx P."/>
            <person name="Tomlinson C."/>
            <person name="Chen J."/>
            <person name="Wollam A."/>
            <person name="Pepin K.H."/>
            <person name="Bhonagiri V."/>
            <person name="Zhang X."/>
            <person name="Suruliraj S."/>
            <person name="Warren W."/>
            <person name="Mitreva M."/>
            <person name="Mardis E.R."/>
            <person name="Wilson R.K."/>
        </authorList>
    </citation>
    <scope>NUCLEOTIDE SEQUENCE [LARGE SCALE GENOMIC DNA]</scope>
    <source>
        <strain evidence="2 3">F0235</strain>
    </source>
</reference>
<keyword evidence="1" id="KW-0472">Membrane</keyword>
<proteinExistence type="predicted"/>
<feature type="transmembrane region" description="Helical" evidence="1">
    <location>
        <begin position="371"/>
        <end position="387"/>
    </location>
</feature>
<feature type="transmembrane region" description="Helical" evidence="1">
    <location>
        <begin position="12"/>
        <end position="30"/>
    </location>
</feature>
<organism evidence="2 3">
    <name type="scientific">Corynebacterium durum F0235</name>
    <dbReference type="NCBI Taxonomy" id="1035195"/>
    <lineage>
        <taxon>Bacteria</taxon>
        <taxon>Bacillati</taxon>
        <taxon>Actinomycetota</taxon>
        <taxon>Actinomycetes</taxon>
        <taxon>Mycobacteriales</taxon>
        <taxon>Corynebacteriaceae</taxon>
        <taxon>Corynebacterium</taxon>
    </lineage>
</organism>
<dbReference type="HOGENOM" id="CLU_637292_0_0_11"/>
<sequence>MKNIRFPWWASPSTLLVISLLVVFYAIVFVDDEQYNIWKTPRYVTHVEAVEVGSVIVAVLLGIVVAASISQRNNENYVADTAKFLKSRQLNTLFYIFTVLTIIGYSIWIIKAFHSGLTGAEVLATIKGDPGAVSQLKGTAQPTAGLTTLTQFGSLVVVLGILRDRLAEKNSKLIVWFVLFLSVLRFVFYAERIAFLEVAVPAVILAASLWPTKVRWPSARKWITNILPIVLGLFVFILFAVGEYSRSWAVLRTQTSQTYTEFIISRFLSYYATATNNGVLYGRLADANSLDHTAFYAFYNLPGSFFGTDTVSGTNFDQWWGMQLELFANPSLTNTGTIFPLIGELSLATVLILFFAVGYISTVLFRQAKNGHLISMMAVPILCYAFVELPRISYLTLGRSVPIFLGILIMWFVFDLWKTTERYTLKEQQQ</sequence>
<keyword evidence="3" id="KW-1185">Reference proteome</keyword>
<keyword evidence="1" id="KW-0812">Transmembrane</keyword>
<dbReference type="STRING" id="1035195.HMPREF9997_01651"/>
<gene>
    <name evidence="2" type="ORF">HMPREF9997_01651</name>
</gene>
<accession>L1MER8</accession>
<dbReference type="OrthoDB" id="9809977at2"/>
<name>L1MER8_9CORY</name>
<feature type="transmembrane region" description="Helical" evidence="1">
    <location>
        <begin position="194"/>
        <end position="210"/>
    </location>
</feature>
<dbReference type="Proteomes" id="UP000010445">
    <property type="component" value="Unassembled WGS sequence"/>
</dbReference>
<feature type="transmembrane region" description="Helical" evidence="1">
    <location>
        <begin position="90"/>
        <end position="110"/>
    </location>
</feature>
<protein>
    <recommendedName>
        <fullName evidence="4">Oligosaccharide repeat unit polymerase</fullName>
    </recommendedName>
</protein>
<keyword evidence="1" id="KW-1133">Transmembrane helix</keyword>
<feature type="transmembrane region" description="Helical" evidence="1">
    <location>
        <begin position="338"/>
        <end position="359"/>
    </location>
</feature>